<name>A0A3S3PIP6_9ACAR</name>
<dbReference type="EMBL" id="NCKU01001052">
    <property type="protein sequence ID" value="RWS13242.1"/>
    <property type="molecule type" value="Genomic_DNA"/>
</dbReference>
<evidence type="ECO:0000256" key="1">
    <source>
        <dbReference type="PROSITE-ProRule" id="PRU00042"/>
    </source>
</evidence>
<dbReference type="Gene3D" id="3.30.160.60">
    <property type="entry name" value="Classic Zinc Finger"/>
    <property type="match status" value="5"/>
</dbReference>
<organism evidence="3 4">
    <name type="scientific">Dinothrombium tinctorium</name>
    <dbReference type="NCBI Taxonomy" id="1965070"/>
    <lineage>
        <taxon>Eukaryota</taxon>
        <taxon>Metazoa</taxon>
        <taxon>Ecdysozoa</taxon>
        <taxon>Arthropoda</taxon>
        <taxon>Chelicerata</taxon>
        <taxon>Arachnida</taxon>
        <taxon>Acari</taxon>
        <taxon>Acariformes</taxon>
        <taxon>Trombidiformes</taxon>
        <taxon>Prostigmata</taxon>
        <taxon>Anystina</taxon>
        <taxon>Parasitengona</taxon>
        <taxon>Trombidioidea</taxon>
        <taxon>Trombidiidae</taxon>
        <taxon>Dinothrombium</taxon>
    </lineage>
</organism>
<feature type="domain" description="C2H2-type" evidence="2">
    <location>
        <begin position="486"/>
        <end position="513"/>
    </location>
</feature>
<dbReference type="PANTHER" id="PTHR47222">
    <property type="entry name" value="ZINC FINGER PROTEIN 532-RELATED"/>
    <property type="match status" value="1"/>
</dbReference>
<protein>
    <submittedName>
        <fullName evidence="3">Zinc finger protein 532-like protein</fullName>
    </submittedName>
</protein>
<gene>
    <name evidence="3" type="ORF">B4U79_03474</name>
</gene>
<dbReference type="SMART" id="SM00355">
    <property type="entry name" value="ZnF_C2H2"/>
    <property type="match status" value="14"/>
</dbReference>
<dbReference type="InterPro" id="IPR045914">
    <property type="entry name" value="Zn532-like"/>
</dbReference>
<dbReference type="PROSITE" id="PS00028">
    <property type="entry name" value="ZINC_FINGER_C2H2_1"/>
    <property type="match status" value="7"/>
</dbReference>
<dbReference type="AlphaFoldDB" id="A0A3S3PIP6"/>
<dbReference type="PROSITE" id="PS50157">
    <property type="entry name" value="ZINC_FINGER_C2H2_2"/>
    <property type="match status" value="4"/>
</dbReference>
<dbReference type="STRING" id="1965070.A0A3S3PIP6"/>
<dbReference type="PANTHER" id="PTHR47222:SF5">
    <property type="entry name" value="LOW QUALITY PROTEIN: ZINC FINGER PROTEIN 532-LIKE"/>
    <property type="match status" value="1"/>
</dbReference>
<sequence>MKKSTSETFETSKSANSHFSPYFINRDAYQPSVDAPKFDLTGKPLERYRCNECGDTFLFESSLNEHRNRKSVSITYNCSLCKKLTTVYNHTAKHKQDHYDDGNGSSFQCEICTLWCPSSCSLQAHRRLHTGSKPYICPECGHELNSLQKLTVHTLMKCQHLFRHIVYNCPFCCSIIKAFNSLIEHIVDYHTKVSLQCGLCLLKFDSDSDLETHKKTAHINDAVVKQIKLYKCQQCSAEVSSKVFYFTHIESHMKELQNVARFQFSCPQCNDRLCASKNQLLVHLKAAHLLDLRNSSKVNEHLVNCMTKDLCVRFRICCNNESIAENDIKTNGELKSSSEKHFTCETCTKTTATREEMFNHGKMEHTNTGLSVCLICFNKNMGSEEALLRHLNVIHGKESKCPLSTCNNLKFGGAYTVLDHFIEKHGLINRLDSKDDETNSDINRSEEPFSKRTKCSNSKYFQPLNGNVSHKLVDGRNGTNGFRRNVTCSQCGHNFMDEEQLRLHVNVHKTDKAPFLCYECGSSFVVAPSFKRHLQIEHKIENGNEYIAKYLPELYELITEKPVDVISIIHDEALTDSICPVCKMACANSTDLKTHVRVHGMAFIKSCQKNNSLHFDSF</sequence>
<comment type="caution">
    <text evidence="3">The sequence shown here is derived from an EMBL/GenBank/DDBJ whole genome shotgun (WGS) entry which is preliminary data.</text>
</comment>
<keyword evidence="1" id="KW-0863">Zinc-finger</keyword>
<evidence type="ECO:0000313" key="3">
    <source>
        <dbReference type="EMBL" id="RWS13242.1"/>
    </source>
</evidence>
<keyword evidence="4" id="KW-1185">Reference proteome</keyword>
<dbReference type="GO" id="GO:0008270">
    <property type="term" value="F:zinc ion binding"/>
    <property type="evidence" value="ECO:0007669"/>
    <property type="project" value="UniProtKB-KW"/>
</dbReference>
<reference evidence="3 4" key="1">
    <citation type="journal article" date="2018" name="Gigascience">
        <title>Genomes of trombidid mites reveal novel predicted allergens and laterally-transferred genes associated with secondary metabolism.</title>
        <authorList>
            <person name="Dong X."/>
            <person name="Chaisiri K."/>
            <person name="Xia D."/>
            <person name="Armstrong S.D."/>
            <person name="Fang Y."/>
            <person name="Donnelly M.J."/>
            <person name="Kadowaki T."/>
            <person name="McGarry J.W."/>
            <person name="Darby A.C."/>
            <person name="Makepeace B.L."/>
        </authorList>
    </citation>
    <scope>NUCLEOTIDE SEQUENCE [LARGE SCALE GENOMIC DNA]</scope>
    <source>
        <strain evidence="3">UoL-WK</strain>
    </source>
</reference>
<dbReference type="SUPFAM" id="SSF57667">
    <property type="entry name" value="beta-beta-alpha zinc fingers"/>
    <property type="match status" value="3"/>
</dbReference>
<feature type="domain" description="C2H2-type" evidence="2">
    <location>
        <begin position="107"/>
        <end position="134"/>
    </location>
</feature>
<evidence type="ECO:0000313" key="4">
    <source>
        <dbReference type="Proteomes" id="UP000285301"/>
    </source>
</evidence>
<dbReference type="InterPro" id="IPR036236">
    <property type="entry name" value="Znf_C2H2_sf"/>
</dbReference>
<dbReference type="Proteomes" id="UP000285301">
    <property type="component" value="Unassembled WGS sequence"/>
</dbReference>
<keyword evidence="1" id="KW-0862">Zinc</keyword>
<evidence type="ECO:0000259" key="2">
    <source>
        <dbReference type="PROSITE" id="PS50157"/>
    </source>
</evidence>
<feature type="domain" description="C2H2-type" evidence="2">
    <location>
        <begin position="48"/>
        <end position="67"/>
    </location>
</feature>
<proteinExistence type="predicted"/>
<dbReference type="OrthoDB" id="7312725at2759"/>
<dbReference type="InterPro" id="IPR013087">
    <property type="entry name" value="Znf_C2H2_type"/>
</dbReference>
<accession>A0A3S3PIP6</accession>
<keyword evidence="1" id="KW-0479">Metal-binding</keyword>
<feature type="domain" description="C2H2-type" evidence="2">
    <location>
        <begin position="515"/>
        <end position="543"/>
    </location>
</feature>